<feature type="domain" description="VOC" evidence="1">
    <location>
        <begin position="116"/>
        <end position="235"/>
    </location>
</feature>
<evidence type="ECO:0000313" key="3">
    <source>
        <dbReference type="Proteomes" id="UP000636793"/>
    </source>
</evidence>
<dbReference type="Pfam" id="PF00903">
    <property type="entry name" value="Glyoxalase"/>
    <property type="match status" value="2"/>
</dbReference>
<dbReference type="Proteomes" id="UP000636793">
    <property type="component" value="Unassembled WGS sequence"/>
</dbReference>
<dbReference type="SUPFAM" id="SSF54593">
    <property type="entry name" value="Glyoxalase/Bleomycin resistance protein/Dihydroxybiphenyl dioxygenase"/>
    <property type="match status" value="1"/>
</dbReference>
<reference evidence="2" key="2">
    <citation type="submission" date="2020-09" db="EMBL/GenBank/DDBJ databases">
        <authorList>
            <person name="Sun Q."/>
            <person name="Zhou Y."/>
        </authorList>
    </citation>
    <scope>NUCLEOTIDE SEQUENCE</scope>
    <source>
        <strain evidence="2">CGMCC 1.15085</strain>
    </source>
</reference>
<dbReference type="InterPro" id="IPR004360">
    <property type="entry name" value="Glyas_Fos-R_dOase_dom"/>
</dbReference>
<proteinExistence type="predicted"/>
<dbReference type="CDD" id="cd07247">
    <property type="entry name" value="SgaA_N_like"/>
    <property type="match status" value="1"/>
</dbReference>
<feature type="domain" description="VOC" evidence="1">
    <location>
        <begin position="1"/>
        <end position="102"/>
    </location>
</feature>
<reference evidence="2" key="1">
    <citation type="journal article" date="2014" name="Int. J. Syst. Evol. Microbiol.">
        <title>Complete genome sequence of Corynebacterium casei LMG S-19264T (=DSM 44701T), isolated from a smear-ripened cheese.</title>
        <authorList>
            <consortium name="US DOE Joint Genome Institute (JGI-PGF)"/>
            <person name="Walter F."/>
            <person name="Albersmeier A."/>
            <person name="Kalinowski J."/>
            <person name="Ruckert C."/>
        </authorList>
    </citation>
    <scope>NUCLEOTIDE SEQUENCE</scope>
    <source>
        <strain evidence="2">CGMCC 1.15085</strain>
    </source>
</reference>
<organism evidence="2 3">
    <name type="scientific">Flexivirga endophytica</name>
    <dbReference type="NCBI Taxonomy" id="1849103"/>
    <lineage>
        <taxon>Bacteria</taxon>
        <taxon>Bacillati</taxon>
        <taxon>Actinomycetota</taxon>
        <taxon>Actinomycetes</taxon>
        <taxon>Micrococcales</taxon>
        <taxon>Dermacoccaceae</taxon>
        <taxon>Flexivirga</taxon>
    </lineage>
</organism>
<gene>
    <name evidence="2" type="ORF">GCM10011492_21610</name>
</gene>
<evidence type="ECO:0000259" key="1">
    <source>
        <dbReference type="PROSITE" id="PS51819"/>
    </source>
</evidence>
<dbReference type="InterPro" id="IPR037523">
    <property type="entry name" value="VOC_core"/>
</dbReference>
<sequence length="235" mass="25334">MHHAQDFYEKLFGWDVRRDAEHEDYRVCRKDDQPVAGLEHKNGSEAPPFWTTYFATDDIAATCAAVTSAGGKVLTDPFEMAASGQAAYCADPTGAFFGLWQGGELPGFGLVNEPGSVAWNDLMTRDFEGSKSFYANVFGFTYDDGDNSYAVAKLPTGETVCGIHEAVELPDGAPPSWLVHFAVADRDSSAQIAQELGASILMMMDTPFGPEALLQGQHGEIFTVIAMNDTGADAD</sequence>
<dbReference type="PROSITE" id="PS51819">
    <property type="entry name" value="VOC"/>
    <property type="match status" value="2"/>
</dbReference>
<dbReference type="PANTHER" id="PTHR33993:SF14">
    <property type="entry name" value="GB|AAF24581.1"/>
    <property type="match status" value="1"/>
</dbReference>
<name>A0A916T5J8_9MICO</name>
<dbReference type="EMBL" id="BMHI01000003">
    <property type="protein sequence ID" value="GGB30803.1"/>
    <property type="molecule type" value="Genomic_DNA"/>
</dbReference>
<protein>
    <submittedName>
        <fullName evidence="2">Glyoxalase</fullName>
    </submittedName>
</protein>
<dbReference type="InterPro" id="IPR052164">
    <property type="entry name" value="Anthracycline_SecMetBiosynth"/>
</dbReference>
<evidence type="ECO:0000313" key="2">
    <source>
        <dbReference type="EMBL" id="GGB30803.1"/>
    </source>
</evidence>
<keyword evidence="3" id="KW-1185">Reference proteome</keyword>
<dbReference type="PANTHER" id="PTHR33993">
    <property type="entry name" value="GLYOXALASE-RELATED"/>
    <property type="match status" value="1"/>
</dbReference>
<dbReference type="Gene3D" id="3.10.180.10">
    <property type="entry name" value="2,3-Dihydroxybiphenyl 1,2-Dioxygenase, domain 1"/>
    <property type="match status" value="2"/>
</dbReference>
<dbReference type="InterPro" id="IPR029068">
    <property type="entry name" value="Glyas_Bleomycin-R_OHBP_Dase"/>
</dbReference>
<comment type="caution">
    <text evidence="2">The sequence shown here is derived from an EMBL/GenBank/DDBJ whole genome shotgun (WGS) entry which is preliminary data.</text>
</comment>
<dbReference type="AlphaFoldDB" id="A0A916T5J8"/>
<accession>A0A916T5J8</accession>